<organism evidence="7 8">
    <name type="scientific">Dimorphilus gyrociliatus</name>
    <dbReference type="NCBI Taxonomy" id="2664684"/>
    <lineage>
        <taxon>Eukaryota</taxon>
        <taxon>Metazoa</taxon>
        <taxon>Spiralia</taxon>
        <taxon>Lophotrochozoa</taxon>
        <taxon>Annelida</taxon>
        <taxon>Polychaeta</taxon>
        <taxon>Polychaeta incertae sedis</taxon>
        <taxon>Dinophilidae</taxon>
        <taxon>Dimorphilus</taxon>
    </lineage>
</organism>
<keyword evidence="4" id="KW-0206">Cytoskeleton</keyword>
<protein>
    <submittedName>
        <fullName evidence="7">DgyrCDS1405</fullName>
    </submittedName>
</protein>
<comment type="similarity">
    <text evidence="6">Belongs to the CFAP144 family.</text>
</comment>
<keyword evidence="5" id="KW-0966">Cell projection</keyword>
<gene>
    <name evidence="7" type="ORF">DGYR_LOCUS1361</name>
</gene>
<evidence type="ECO:0000256" key="3">
    <source>
        <dbReference type="ARBA" id="ARBA00022490"/>
    </source>
</evidence>
<reference evidence="7 8" key="1">
    <citation type="submission" date="2020-08" db="EMBL/GenBank/DDBJ databases">
        <authorList>
            <person name="Hejnol A."/>
        </authorList>
    </citation>
    <scope>NUCLEOTIDE SEQUENCE [LARGE SCALE GENOMIC DNA]</scope>
</reference>
<dbReference type="OrthoDB" id="446290at2759"/>
<proteinExistence type="inferred from homology"/>
<name>A0A7I8V7F5_9ANNE</name>
<dbReference type="PANTHER" id="PTHR33865:SF3">
    <property type="entry name" value="PROTEIN FAM183B"/>
    <property type="match status" value="1"/>
</dbReference>
<sequence length="136" mass="15949">MTQKPERVPKNPVHQNAILVETIRKETRTQKLYTNYSVNPFHKIHTIAPKPNSLHDVDGEEDEHFVSIMKRAQQEPTRKYLNPQTTNQEYGWITQPLIDKDVTDKRLHHPTKMSEMTKFMETAWLIKEAQANATTQ</sequence>
<comment type="subcellular location">
    <subcellularLocation>
        <location evidence="1">Cell projection</location>
        <location evidence="1">Cilium</location>
    </subcellularLocation>
    <subcellularLocation>
        <location evidence="2">Cytoplasm</location>
        <location evidence="2">Cytoskeleton</location>
    </subcellularLocation>
</comment>
<evidence type="ECO:0000313" key="8">
    <source>
        <dbReference type="Proteomes" id="UP000549394"/>
    </source>
</evidence>
<dbReference type="GO" id="GO:0097546">
    <property type="term" value="C:ciliary base"/>
    <property type="evidence" value="ECO:0007669"/>
    <property type="project" value="TreeGrafter"/>
</dbReference>
<dbReference type="Pfam" id="PF14886">
    <property type="entry name" value="FAM183"/>
    <property type="match status" value="1"/>
</dbReference>
<dbReference type="Proteomes" id="UP000549394">
    <property type="component" value="Unassembled WGS sequence"/>
</dbReference>
<dbReference type="InterPro" id="IPR029214">
    <property type="entry name" value="CFAP144"/>
</dbReference>
<keyword evidence="8" id="KW-1185">Reference proteome</keyword>
<keyword evidence="3" id="KW-0963">Cytoplasm</keyword>
<evidence type="ECO:0000313" key="7">
    <source>
        <dbReference type="EMBL" id="CAD5112169.1"/>
    </source>
</evidence>
<dbReference type="GO" id="GO:0005856">
    <property type="term" value="C:cytoskeleton"/>
    <property type="evidence" value="ECO:0007669"/>
    <property type="project" value="UniProtKB-SubCell"/>
</dbReference>
<dbReference type="AlphaFoldDB" id="A0A7I8V7F5"/>
<comment type="caution">
    <text evidence="7">The sequence shown here is derived from an EMBL/GenBank/DDBJ whole genome shotgun (WGS) entry which is preliminary data.</text>
</comment>
<dbReference type="EMBL" id="CAJFCJ010000002">
    <property type="protein sequence ID" value="CAD5112169.1"/>
    <property type="molecule type" value="Genomic_DNA"/>
</dbReference>
<evidence type="ECO:0000256" key="2">
    <source>
        <dbReference type="ARBA" id="ARBA00004245"/>
    </source>
</evidence>
<evidence type="ECO:0000256" key="4">
    <source>
        <dbReference type="ARBA" id="ARBA00023212"/>
    </source>
</evidence>
<evidence type="ECO:0000256" key="6">
    <source>
        <dbReference type="ARBA" id="ARBA00034777"/>
    </source>
</evidence>
<accession>A0A7I8V7F5</accession>
<evidence type="ECO:0000256" key="5">
    <source>
        <dbReference type="ARBA" id="ARBA00023273"/>
    </source>
</evidence>
<evidence type="ECO:0000256" key="1">
    <source>
        <dbReference type="ARBA" id="ARBA00004138"/>
    </source>
</evidence>
<dbReference type="PANTHER" id="PTHR33865">
    <property type="entry name" value="PROTEIN FAM183B"/>
    <property type="match status" value="1"/>
</dbReference>